<feature type="region of interest" description="Disordered" evidence="1">
    <location>
        <begin position="27"/>
        <end position="59"/>
    </location>
</feature>
<dbReference type="Proteomes" id="UP000186758">
    <property type="component" value="Unassembled WGS sequence"/>
</dbReference>
<dbReference type="EMBL" id="CP011391">
    <property type="protein sequence ID" value="AMK54422.1"/>
    <property type="molecule type" value="Genomic_DNA"/>
</dbReference>
<feature type="signal peptide" evidence="2">
    <location>
        <begin position="1"/>
        <end position="21"/>
    </location>
</feature>
<keyword evidence="5" id="KW-1185">Reference proteome</keyword>
<feature type="compositionally biased region" description="Low complexity" evidence="1">
    <location>
        <begin position="30"/>
        <end position="46"/>
    </location>
</feature>
<evidence type="ECO:0000313" key="3">
    <source>
        <dbReference type="EMBL" id="AMK54422.1"/>
    </source>
</evidence>
<dbReference type="OrthoDB" id="2026742at2"/>
<evidence type="ECO:0000313" key="4">
    <source>
        <dbReference type="EMBL" id="OLU45717.1"/>
    </source>
</evidence>
<evidence type="ECO:0000256" key="2">
    <source>
        <dbReference type="SAM" id="SignalP"/>
    </source>
</evidence>
<keyword evidence="2" id="KW-0732">Signal</keyword>
<reference evidence="3 5" key="1">
    <citation type="journal article" date="2016" name="Gut Pathog.">
        <title>Whole genome sequencing of "Faecalibaculum rodentium" ALO17, isolated from C57BL/6J laboratory mouse feces.</title>
        <authorList>
            <person name="Lim S."/>
            <person name="Chang D.H."/>
            <person name="Ahn S."/>
            <person name="Kim B.C."/>
        </authorList>
    </citation>
    <scope>NUCLEOTIDE SEQUENCE [LARGE SCALE GENOMIC DNA]</scope>
    <source>
        <strain evidence="3 5">Alo17</strain>
    </source>
</reference>
<dbReference type="STRING" id="1702221.AALO17_12880"/>
<dbReference type="Gene3D" id="3.90.1010.20">
    <property type="match status" value="1"/>
</dbReference>
<evidence type="ECO:0000256" key="1">
    <source>
        <dbReference type="SAM" id="MobiDB-lite"/>
    </source>
</evidence>
<gene>
    <name evidence="3" type="ORF">AALO17_12880</name>
    <name evidence="4" type="ORF">BO223_04295</name>
</gene>
<accession>A0A140DUU5</accession>
<dbReference type="KEGG" id="fro:AALO17_12880"/>
<evidence type="ECO:0008006" key="7">
    <source>
        <dbReference type="Google" id="ProtNLM"/>
    </source>
</evidence>
<dbReference type="PROSITE" id="PS51257">
    <property type="entry name" value="PROKAR_LIPOPROTEIN"/>
    <property type="match status" value="1"/>
</dbReference>
<dbReference type="RefSeq" id="WP_067556772.1">
    <property type="nucleotide sequence ID" value="NZ_CAKOCV010000023.1"/>
</dbReference>
<name>A0A140DUU5_9FIRM</name>
<protein>
    <recommendedName>
        <fullName evidence="7">FMN-binding domain-containing protein</fullName>
    </recommendedName>
</protein>
<evidence type="ECO:0000313" key="6">
    <source>
        <dbReference type="Proteomes" id="UP000186758"/>
    </source>
</evidence>
<sequence length="153" mass="16196">MNKKFFLGALALVMLAGCGNANTGVDEEGAAASDAPATADAKTTSAEIEQDGATTKAEVTKEGDKVTAVSIDVIDEEGLSKKDLGDDYGMKAASTIEKEWYEQVEFLENYILENGVDSIKMTDDGKAENEDLKSGCTISIKTMVDAVKEAEAK</sequence>
<feature type="chain" id="PRO_5010061022" description="FMN-binding domain-containing protein" evidence="2">
    <location>
        <begin position="22"/>
        <end position="153"/>
    </location>
</feature>
<organism evidence="3 5">
    <name type="scientific">Faecalibaculum rodentium</name>
    <dbReference type="NCBI Taxonomy" id="1702221"/>
    <lineage>
        <taxon>Bacteria</taxon>
        <taxon>Bacillati</taxon>
        <taxon>Bacillota</taxon>
        <taxon>Erysipelotrichia</taxon>
        <taxon>Erysipelotrichales</taxon>
        <taxon>Erysipelotrichaceae</taxon>
        <taxon>Faecalibaculum</taxon>
    </lineage>
</organism>
<dbReference type="Proteomes" id="UP000069771">
    <property type="component" value="Chromosome"/>
</dbReference>
<evidence type="ECO:0000313" key="5">
    <source>
        <dbReference type="Proteomes" id="UP000069771"/>
    </source>
</evidence>
<proteinExistence type="predicted"/>
<dbReference type="EMBL" id="MPJZ01000045">
    <property type="protein sequence ID" value="OLU45717.1"/>
    <property type="molecule type" value="Genomic_DNA"/>
</dbReference>
<dbReference type="AlphaFoldDB" id="A0A140DUU5"/>
<dbReference type="GeneID" id="78478015"/>
<reference evidence="4 6" key="2">
    <citation type="submission" date="2016-11" db="EMBL/GenBank/DDBJ databases">
        <title>Description of two novel members of the family Erysipelotrichaceae: Ileibacterium lipovorans gen. nov., sp. nov. and Dubosiella newyorkensis, gen. nov., sp. nov.</title>
        <authorList>
            <person name="Cox L.M."/>
            <person name="Sohn J."/>
            <person name="Tyrrell K.L."/>
            <person name="Citron D.M."/>
            <person name="Lawson P.A."/>
            <person name="Patel N.B."/>
            <person name="Iizumi T."/>
            <person name="Perez-Perez G.I."/>
            <person name="Goldstein E.J."/>
            <person name="Blaser M.J."/>
        </authorList>
    </citation>
    <scope>NUCLEOTIDE SEQUENCE [LARGE SCALE GENOMIC DNA]</scope>
    <source>
        <strain evidence="4 6">NYU-BL-K8</strain>
    </source>
</reference>